<evidence type="ECO:0000313" key="1">
    <source>
        <dbReference type="EMBL" id="JAD39739.1"/>
    </source>
</evidence>
<accession>A0A0A8ZK02</accession>
<sequence>MMWSKEFTTPFTSPIVPA</sequence>
<reference evidence="1" key="1">
    <citation type="submission" date="2014-09" db="EMBL/GenBank/DDBJ databases">
        <authorList>
            <person name="Magalhaes I.L.F."/>
            <person name="Oliveira U."/>
            <person name="Santos F.R."/>
            <person name="Vidigal T.H.D.A."/>
            <person name="Brescovit A.D."/>
            <person name="Santos A.J."/>
        </authorList>
    </citation>
    <scope>NUCLEOTIDE SEQUENCE</scope>
    <source>
        <tissue evidence="1">Shoot tissue taken approximately 20 cm above the soil surface</tissue>
    </source>
</reference>
<proteinExistence type="predicted"/>
<organism evidence="1">
    <name type="scientific">Arundo donax</name>
    <name type="common">Giant reed</name>
    <name type="synonym">Donax arundinaceus</name>
    <dbReference type="NCBI Taxonomy" id="35708"/>
    <lineage>
        <taxon>Eukaryota</taxon>
        <taxon>Viridiplantae</taxon>
        <taxon>Streptophyta</taxon>
        <taxon>Embryophyta</taxon>
        <taxon>Tracheophyta</taxon>
        <taxon>Spermatophyta</taxon>
        <taxon>Magnoliopsida</taxon>
        <taxon>Liliopsida</taxon>
        <taxon>Poales</taxon>
        <taxon>Poaceae</taxon>
        <taxon>PACMAD clade</taxon>
        <taxon>Arundinoideae</taxon>
        <taxon>Arundineae</taxon>
        <taxon>Arundo</taxon>
    </lineage>
</organism>
<name>A0A0A8ZK02_ARUDO</name>
<dbReference type="AlphaFoldDB" id="A0A0A8ZK02"/>
<dbReference type="EMBL" id="GBRH01258156">
    <property type="protein sequence ID" value="JAD39739.1"/>
    <property type="molecule type" value="Transcribed_RNA"/>
</dbReference>
<reference evidence="1" key="2">
    <citation type="journal article" date="2015" name="Data Brief">
        <title>Shoot transcriptome of the giant reed, Arundo donax.</title>
        <authorList>
            <person name="Barrero R.A."/>
            <person name="Guerrero F.D."/>
            <person name="Moolhuijzen P."/>
            <person name="Goolsby J.A."/>
            <person name="Tidwell J."/>
            <person name="Bellgard S.E."/>
            <person name="Bellgard M.I."/>
        </authorList>
    </citation>
    <scope>NUCLEOTIDE SEQUENCE</scope>
    <source>
        <tissue evidence="1">Shoot tissue taken approximately 20 cm above the soil surface</tissue>
    </source>
</reference>
<protein>
    <submittedName>
        <fullName evidence="1">Uncharacterized protein</fullName>
    </submittedName>
</protein>